<reference evidence="1" key="1">
    <citation type="submission" date="2018-05" db="EMBL/GenBank/DDBJ databases">
        <authorList>
            <person name="Lanie J.A."/>
            <person name="Ng W.-L."/>
            <person name="Kazmierczak K.M."/>
            <person name="Andrzejewski T.M."/>
            <person name="Davidsen T.M."/>
            <person name="Wayne K.J."/>
            <person name="Tettelin H."/>
            <person name="Glass J.I."/>
            <person name="Rusch D."/>
            <person name="Podicherti R."/>
            <person name="Tsui H.-C.T."/>
            <person name="Winkler M.E."/>
        </authorList>
    </citation>
    <scope>NUCLEOTIDE SEQUENCE</scope>
</reference>
<sequence>MKYFSISHKVVTYSLIFALANFSISCVQYRTRIAPIQSPFMYGVDLNKNYYLIMESTDGPSIKRTRFHMKELSIDN</sequence>
<name>A0A382NIF5_9ZZZZ</name>
<gene>
    <name evidence="1" type="ORF">METZ01_LOCUS313314</name>
</gene>
<evidence type="ECO:0000313" key="1">
    <source>
        <dbReference type="EMBL" id="SVC60460.1"/>
    </source>
</evidence>
<proteinExistence type="predicted"/>
<feature type="non-terminal residue" evidence="1">
    <location>
        <position position="76"/>
    </location>
</feature>
<organism evidence="1">
    <name type="scientific">marine metagenome</name>
    <dbReference type="NCBI Taxonomy" id="408172"/>
    <lineage>
        <taxon>unclassified sequences</taxon>
        <taxon>metagenomes</taxon>
        <taxon>ecological metagenomes</taxon>
    </lineage>
</organism>
<protein>
    <submittedName>
        <fullName evidence="1">Uncharacterized protein</fullName>
    </submittedName>
</protein>
<dbReference type="PROSITE" id="PS51257">
    <property type="entry name" value="PROKAR_LIPOPROTEIN"/>
    <property type="match status" value="1"/>
</dbReference>
<accession>A0A382NIF5</accession>
<dbReference type="EMBL" id="UINC01100418">
    <property type="protein sequence ID" value="SVC60460.1"/>
    <property type="molecule type" value="Genomic_DNA"/>
</dbReference>
<dbReference type="AlphaFoldDB" id="A0A382NIF5"/>